<keyword evidence="2" id="KW-0540">Nuclease</keyword>
<comment type="caution">
    <text evidence="2">The sequence shown here is derived from an EMBL/GenBank/DDBJ whole genome shotgun (WGS) entry which is preliminary data.</text>
</comment>
<evidence type="ECO:0000313" key="2">
    <source>
        <dbReference type="EMBL" id="MFC7234556.1"/>
    </source>
</evidence>
<keyword evidence="2" id="KW-0378">Hydrolase</keyword>
<proteinExistence type="predicted"/>
<organism evidence="2 3">
    <name type="scientific">Halosegnis marinus</name>
    <dbReference type="NCBI Taxonomy" id="3034023"/>
    <lineage>
        <taxon>Archaea</taxon>
        <taxon>Methanobacteriati</taxon>
        <taxon>Methanobacteriota</taxon>
        <taxon>Stenosarchaea group</taxon>
        <taxon>Halobacteria</taxon>
        <taxon>Halobacteriales</taxon>
        <taxon>Natronomonadaceae</taxon>
        <taxon>Halosegnis</taxon>
    </lineage>
</organism>
<dbReference type="InterPro" id="IPR003615">
    <property type="entry name" value="HNH_nuc"/>
</dbReference>
<dbReference type="Pfam" id="PF01844">
    <property type="entry name" value="HNH"/>
    <property type="match status" value="1"/>
</dbReference>
<dbReference type="Gene3D" id="1.10.10.10">
    <property type="entry name" value="Winged helix-like DNA-binding domain superfamily/Winged helix DNA-binding domain"/>
    <property type="match status" value="1"/>
</dbReference>
<accession>A0ABD5ZLZ6</accession>
<dbReference type="InterPro" id="IPR002711">
    <property type="entry name" value="HNH"/>
</dbReference>
<protein>
    <submittedName>
        <fullName evidence="2">HNH endonuclease</fullName>
    </submittedName>
</protein>
<name>A0ABD5ZLZ6_9EURY</name>
<dbReference type="GeneID" id="79266224"/>
<feature type="domain" description="HNH nuclease" evidence="1">
    <location>
        <begin position="256"/>
        <end position="315"/>
    </location>
</feature>
<dbReference type="InterPro" id="IPR036388">
    <property type="entry name" value="WH-like_DNA-bd_sf"/>
</dbReference>
<dbReference type="InterPro" id="IPR058712">
    <property type="entry name" value="SRA_ScoMcrA"/>
</dbReference>
<dbReference type="Proteomes" id="UP001596398">
    <property type="component" value="Unassembled WGS sequence"/>
</dbReference>
<keyword evidence="3" id="KW-1185">Reference proteome</keyword>
<dbReference type="CDD" id="cd00085">
    <property type="entry name" value="HNHc"/>
    <property type="match status" value="1"/>
</dbReference>
<sequence length="339" mass="37880">MSVWREAVRAELSRFRARTGRDTVTRGELLRQSLDDLEARFPGSETPEQSLSRTLQELRDRDEIEFRGDGEYAITELAAPFERGTTYTRSRLHDAYGGMRQSGIAPSADYPFVFLFYGAAGEQYGYDDGFRGDTFVYTGEGQVGDMEMTHGNRVVRDHAEDGRRLYLFENADGGEVTFVGEYEYGDHFRQEMDDANGDRREAVRFELVPAGASGVPDDAPEFDDADLTDLYEHATGGETTGGPTTTRSTSYARSESVREFARAYADGVCEGCDEPAPFRDGDGEPYLEVHHLHRRADGGADDPGNVVALCPNCHRRRHHGADGDTFNEELKAYAEDRPY</sequence>
<evidence type="ECO:0000313" key="3">
    <source>
        <dbReference type="Proteomes" id="UP001596398"/>
    </source>
</evidence>
<dbReference type="AlphaFoldDB" id="A0ABD5ZLZ6"/>
<keyword evidence="2" id="KW-0255">Endonuclease</keyword>
<dbReference type="GO" id="GO:0004519">
    <property type="term" value="F:endonuclease activity"/>
    <property type="evidence" value="ECO:0007669"/>
    <property type="project" value="UniProtKB-KW"/>
</dbReference>
<reference evidence="2 3" key="1">
    <citation type="journal article" date="2019" name="Int. J. Syst. Evol. Microbiol.">
        <title>The Global Catalogue of Microorganisms (GCM) 10K type strain sequencing project: providing services to taxonomists for standard genome sequencing and annotation.</title>
        <authorList>
            <consortium name="The Broad Institute Genomics Platform"/>
            <consortium name="The Broad Institute Genome Sequencing Center for Infectious Disease"/>
            <person name="Wu L."/>
            <person name="Ma J."/>
        </authorList>
    </citation>
    <scope>NUCLEOTIDE SEQUENCE [LARGE SCALE GENOMIC DNA]</scope>
    <source>
        <strain evidence="2 3">DT85</strain>
    </source>
</reference>
<evidence type="ECO:0000259" key="1">
    <source>
        <dbReference type="SMART" id="SM00507"/>
    </source>
</evidence>
<dbReference type="RefSeq" id="WP_276235563.1">
    <property type="nucleotide sequence ID" value="NZ_CP119802.1"/>
</dbReference>
<dbReference type="Pfam" id="PF26348">
    <property type="entry name" value="SRA_ScoMcrA"/>
    <property type="match status" value="1"/>
</dbReference>
<dbReference type="Gene3D" id="1.10.30.50">
    <property type="match status" value="1"/>
</dbReference>
<gene>
    <name evidence="2" type="ORF">ACFQJ4_04405</name>
</gene>
<dbReference type="EMBL" id="JBHTAP010000001">
    <property type="protein sequence ID" value="MFC7234556.1"/>
    <property type="molecule type" value="Genomic_DNA"/>
</dbReference>
<dbReference type="SMART" id="SM00507">
    <property type="entry name" value="HNHc"/>
    <property type="match status" value="1"/>
</dbReference>